<organism evidence="7 8">
    <name type="scientific">Pseudomonas koreensis</name>
    <dbReference type="NCBI Taxonomy" id="198620"/>
    <lineage>
        <taxon>Bacteria</taxon>
        <taxon>Pseudomonadati</taxon>
        <taxon>Pseudomonadota</taxon>
        <taxon>Gammaproteobacteria</taxon>
        <taxon>Pseudomonadales</taxon>
        <taxon>Pseudomonadaceae</taxon>
        <taxon>Pseudomonas</taxon>
    </lineage>
</organism>
<sequence length="379" mass="42626">MVVICFYAEGVSYWLFEIKSQLLFLVFLVSAIILYFERFLSVFLRMKELSFAYSMTRVFPKLLFLLLVLCVYFFPEINNFTALASMQGLSWLLVVLIMAFYLRVEYRPSGKGKQESVGVKALFYFGFPLMLNGLAFWGLSFLDRIMLKQLSSLSELAVYSIASTLAGVAILFQQIFTTIWHPMIYKWVADGVAEEKVGDVIELVQFVSLVLIAVVALFSFLVSWLLPESYAATRFMLPACMVPPLFIMIAEVSGVGVSISRKTRYLPIVTVISMMLNLLLNYILIPQFGAGGAAAASAIAFLLYLFLRAEVSNLLWVRFPHGKFLICSSSVVVVSAVVSLYGDTLGVLPYFMWFSVLILSAVFYANKILYLIGLVRGRL</sequence>
<dbReference type="PANTHER" id="PTHR30250">
    <property type="entry name" value="PST FAMILY PREDICTED COLANIC ACID TRANSPORTER"/>
    <property type="match status" value="1"/>
</dbReference>
<dbReference type="Pfam" id="PF01943">
    <property type="entry name" value="Polysacc_synt"/>
    <property type="match status" value="1"/>
</dbReference>
<feature type="transmembrane region" description="Helical" evidence="6">
    <location>
        <begin position="350"/>
        <end position="375"/>
    </location>
</feature>
<evidence type="ECO:0000313" key="7">
    <source>
        <dbReference type="EMBL" id="ANH99323.1"/>
    </source>
</evidence>
<evidence type="ECO:0000256" key="3">
    <source>
        <dbReference type="ARBA" id="ARBA00022692"/>
    </source>
</evidence>
<feature type="transmembrane region" description="Helical" evidence="6">
    <location>
        <begin position="290"/>
        <end position="307"/>
    </location>
</feature>
<evidence type="ECO:0000256" key="6">
    <source>
        <dbReference type="SAM" id="Phobius"/>
    </source>
</evidence>
<keyword evidence="4 6" id="KW-1133">Transmembrane helix</keyword>
<evidence type="ECO:0000313" key="8">
    <source>
        <dbReference type="Proteomes" id="UP000078142"/>
    </source>
</evidence>
<gene>
    <name evidence="7" type="ORF">A8L59_18550</name>
</gene>
<evidence type="ECO:0000256" key="4">
    <source>
        <dbReference type="ARBA" id="ARBA00022989"/>
    </source>
</evidence>
<feature type="transmembrane region" description="Helical" evidence="6">
    <location>
        <begin position="265"/>
        <end position="284"/>
    </location>
</feature>
<feature type="transmembrane region" description="Helical" evidence="6">
    <location>
        <begin position="20"/>
        <end position="37"/>
    </location>
</feature>
<comment type="subcellular location">
    <subcellularLocation>
        <location evidence="1">Cell membrane</location>
        <topology evidence="1">Multi-pass membrane protein</topology>
    </subcellularLocation>
</comment>
<feature type="transmembrane region" description="Helical" evidence="6">
    <location>
        <begin position="319"/>
        <end position="338"/>
    </location>
</feature>
<proteinExistence type="predicted"/>
<feature type="transmembrane region" description="Helical" evidence="6">
    <location>
        <begin position="157"/>
        <end position="180"/>
    </location>
</feature>
<dbReference type="AlphaFoldDB" id="A0AAC9BWY4"/>
<feature type="transmembrane region" description="Helical" evidence="6">
    <location>
        <begin position="122"/>
        <end position="142"/>
    </location>
</feature>
<feature type="transmembrane region" description="Helical" evidence="6">
    <location>
        <begin position="58"/>
        <end position="74"/>
    </location>
</feature>
<evidence type="ECO:0008006" key="9">
    <source>
        <dbReference type="Google" id="ProtNLM"/>
    </source>
</evidence>
<dbReference type="EMBL" id="CP015852">
    <property type="protein sequence ID" value="ANH99323.1"/>
    <property type="molecule type" value="Genomic_DNA"/>
</dbReference>
<dbReference type="InterPro" id="IPR050833">
    <property type="entry name" value="Poly_Biosynth_Transport"/>
</dbReference>
<keyword evidence="2" id="KW-1003">Cell membrane</keyword>
<accession>A0AAC9BWY4</accession>
<reference evidence="7 8" key="1">
    <citation type="submission" date="2016-05" db="EMBL/GenBank/DDBJ databases">
        <authorList>
            <person name="Wang S."/>
            <person name="Zhu B."/>
        </authorList>
    </citation>
    <scope>NUCLEOTIDE SEQUENCE [LARGE SCALE GENOMIC DNA]</scope>
    <source>
        <strain evidence="7 8">CRS05-R5</strain>
    </source>
</reference>
<protein>
    <recommendedName>
        <fullName evidence="9">Polysaccharide biosynthesis protein</fullName>
    </recommendedName>
</protein>
<evidence type="ECO:0000256" key="1">
    <source>
        <dbReference type="ARBA" id="ARBA00004651"/>
    </source>
</evidence>
<feature type="transmembrane region" description="Helical" evidence="6">
    <location>
        <begin position="80"/>
        <end position="102"/>
    </location>
</feature>
<keyword evidence="3 6" id="KW-0812">Transmembrane</keyword>
<dbReference type="InterPro" id="IPR002797">
    <property type="entry name" value="Polysacc_synth"/>
</dbReference>
<feature type="transmembrane region" description="Helical" evidence="6">
    <location>
        <begin position="232"/>
        <end position="253"/>
    </location>
</feature>
<evidence type="ECO:0000256" key="5">
    <source>
        <dbReference type="ARBA" id="ARBA00023136"/>
    </source>
</evidence>
<name>A0AAC9BWY4_9PSED</name>
<dbReference type="Proteomes" id="UP000078142">
    <property type="component" value="Chromosome"/>
</dbReference>
<keyword evidence="5 6" id="KW-0472">Membrane</keyword>
<dbReference type="GO" id="GO:0005886">
    <property type="term" value="C:plasma membrane"/>
    <property type="evidence" value="ECO:0007669"/>
    <property type="project" value="UniProtKB-SubCell"/>
</dbReference>
<dbReference type="PANTHER" id="PTHR30250:SF11">
    <property type="entry name" value="O-ANTIGEN TRANSPORTER-RELATED"/>
    <property type="match status" value="1"/>
</dbReference>
<evidence type="ECO:0000256" key="2">
    <source>
        <dbReference type="ARBA" id="ARBA00022475"/>
    </source>
</evidence>
<feature type="transmembrane region" description="Helical" evidence="6">
    <location>
        <begin position="200"/>
        <end position="226"/>
    </location>
</feature>